<sequence length="39" mass="4616">TYPFLTVPAAHNHHQDKPNLTRRNHQILIPQNKIVSIRF</sequence>
<protein>
    <submittedName>
        <fullName evidence="1">Uncharacterized protein</fullName>
    </submittedName>
</protein>
<dbReference type="AlphaFoldDB" id="A0A392RQ12"/>
<dbReference type="EMBL" id="LXQA010252873">
    <property type="protein sequence ID" value="MCI38184.1"/>
    <property type="molecule type" value="Genomic_DNA"/>
</dbReference>
<keyword evidence="2" id="KW-1185">Reference proteome</keyword>
<reference evidence="1 2" key="1">
    <citation type="journal article" date="2018" name="Front. Plant Sci.">
        <title>Red Clover (Trifolium pratense) and Zigzag Clover (T. medium) - A Picture of Genomic Similarities and Differences.</title>
        <authorList>
            <person name="Dluhosova J."/>
            <person name="Istvanek J."/>
            <person name="Nedelnik J."/>
            <person name="Repkova J."/>
        </authorList>
    </citation>
    <scope>NUCLEOTIDE SEQUENCE [LARGE SCALE GENOMIC DNA]</scope>
    <source>
        <strain evidence="2">cv. 10/8</strain>
        <tissue evidence="1">Leaf</tissue>
    </source>
</reference>
<proteinExistence type="predicted"/>
<feature type="non-terminal residue" evidence="1">
    <location>
        <position position="1"/>
    </location>
</feature>
<dbReference type="Proteomes" id="UP000265520">
    <property type="component" value="Unassembled WGS sequence"/>
</dbReference>
<accession>A0A392RQ12</accession>
<organism evidence="1 2">
    <name type="scientific">Trifolium medium</name>
    <dbReference type="NCBI Taxonomy" id="97028"/>
    <lineage>
        <taxon>Eukaryota</taxon>
        <taxon>Viridiplantae</taxon>
        <taxon>Streptophyta</taxon>
        <taxon>Embryophyta</taxon>
        <taxon>Tracheophyta</taxon>
        <taxon>Spermatophyta</taxon>
        <taxon>Magnoliopsida</taxon>
        <taxon>eudicotyledons</taxon>
        <taxon>Gunneridae</taxon>
        <taxon>Pentapetalae</taxon>
        <taxon>rosids</taxon>
        <taxon>fabids</taxon>
        <taxon>Fabales</taxon>
        <taxon>Fabaceae</taxon>
        <taxon>Papilionoideae</taxon>
        <taxon>50 kb inversion clade</taxon>
        <taxon>NPAAA clade</taxon>
        <taxon>Hologalegina</taxon>
        <taxon>IRL clade</taxon>
        <taxon>Trifolieae</taxon>
        <taxon>Trifolium</taxon>
    </lineage>
</organism>
<comment type="caution">
    <text evidence="1">The sequence shown here is derived from an EMBL/GenBank/DDBJ whole genome shotgun (WGS) entry which is preliminary data.</text>
</comment>
<evidence type="ECO:0000313" key="2">
    <source>
        <dbReference type="Proteomes" id="UP000265520"/>
    </source>
</evidence>
<evidence type="ECO:0000313" key="1">
    <source>
        <dbReference type="EMBL" id="MCI38184.1"/>
    </source>
</evidence>
<name>A0A392RQ12_9FABA</name>